<dbReference type="Pfam" id="PF03737">
    <property type="entry name" value="RraA-like"/>
    <property type="match status" value="1"/>
</dbReference>
<keyword evidence="13" id="KW-0479">Metal-binding</keyword>
<evidence type="ECO:0000256" key="7">
    <source>
        <dbReference type="ARBA" id="ARBA00016549"/>
    </source>
</evidence>
<dbReference type="InterPro" id="IPR036704">
    <property type="entry name" value="RraA/RraA-like_sf"/>
</dbReference>
<comment type="subunit">
    <text evidence="4">Homotrimer.</text>
</comment>
<organism evidence="14">
    <name type="scientific">Streptomyces sp. NBC_00093</name>
    <dbReference type="NCBI Taxonomy" id="2975649"/>
    <lineage>
        <taxon>Bacteria</taxon>
        <taxon>Bacillati</taxon>
        <taxon>Actinomycetota</taxon>
        <taxon>Actinomycetes</taxon>
        <taxon>Kitasatosporales</taxon>
        <taxon>Streptomycetaceae</taxon>
        <taxon>Streptomyces</taxon>
    </lineage>
</organism>
<feature type="binding site" evidence="13">
    <location>
        <position position="115"/>
    </location>
    <ligand>
        <name>Mg(2+)</name>
        <dbReference type="ChEBI" id="CHEBI:18420"/>
    </ligand>
</feature>
<dbReference type="SUPFAM" id="SSF89562">
    <property type="entry name" value="RraA-like"/>
    <property type="match status" value="1"/>
</dbReference>
<evidence type="ECO:0000256" key="3">
    <source>
        <dbReference type="ARBA" id="ARBA00008621"/>
    </source>
</evidence>
<dbReference type="PANTHER" id="PTHR33254:SF4">
    <property type="entry name" value="4-HYDROXY-4-METHYL-2-OXOGLUTARATE ALDOLASE 3-RELATED"/>
    <property type="match status" value="1"/>
</dbReference>
<evidence type="ECO:0000256" key="8">
    <source>
        <dbReference type="ARBA" id="ARBA00025046"/>
    </source>
</evidence>
<sequence length="217" mass="21952">MTDTGTRAGTDTDSDAARGHSTATLYEASSSYARVCTPVLRAVWSGARVAGPAFTVQGVGGDNLALHRAVTEAPVGSVLVVDLRGAAHGHWGEILAVAAQQRGLLGLVVDGGVRDVAEQAQLGFPVFAPHVTVVGTGKEHPGLFGVPVRVGGVVVRPGDLVVGDADGVVVVPAAAVPATLDASDARVADERRALAAIRAGVSTLDLYGLREQTGHGS</sequence>
<gene>
    <name evidence="14" type="ORF">OHA22_08520</name>
</gene>
<comment type="cofactor">
    <cofactor evidence="2">
        <name>a divalent metal cation</name>
        <dbReference type="ChEBI" id="CHEBI:60240"/>
    </cofactor>
</comment>
<dbReference type="EC" id="4.1.1.112" evidence="6"/>
<dbReference type="Gene3D" id="3.50.30.40">
    <property type="entry name" value="Ribonuclease E inhibitor RraA/RraA-like"/>
    <property type="match status" value="1"/>
</dbReference>
<dbReference type="InterPro" id="IPR005493">
    <property type="entry name" value="RraA/RraA-like"/>
</dbReference>
<accession>A0AAU1ZVU1</accession>
<dbReference type="GO" id="GO:0047443">
    <property type="term" value="F:4-hydroxy-4-methyl-2-oxoglutarate aldolase activity"/>
    <property type="evidence" value="ECO:0007669"/>
    <property type="project" value="UniProtKB-EC"/>
</dbReference>
<evidence type="ECO:0000256" key="6">
    <source>
        <dbReference type="ARBA" id="ARBA00012947"/>
    </source>
</evidence>
<dbReference type="CDD" id="cd16841">
    <property type="entry name" value="RraA_family"/>
    <property type="match status" value="1"/>
</dbReference>
<comment type="catalytic activity">
    <reaction evidence="12">
        <text>oxaloacetate + H(+) = pyruvate + CO2</text>
        <dbReference type="Rhea" id="RHEA:15641"/>
        <dbReference type="ChEBI" id="CHEBI:15361"/>
        <dbReference type="ChEBI" id="CHEBI:15378"/>
        <dbReference type="ChEBI" id="CHEBI:16452"/>
        <dbReference type="ChEBI" id="CHEBI:16526"/>
        <dbReference type="EC" id="4.1.1.112"/>
    </reaction>
</comment>
<keyword evidence="13" id="KW-0460">Magnesium</keyword>
<evidence type="ECO:0000256" key="11">
    <source>
        <dbReference type="ARBA" id="ARBA00032305"/>
    </source>
</evidence>
<proteinExistence type="inferred from homology"/>
<dbReference type="EMBL" id="CP108222">
    <property type="protein sequence ID" value="WTT15561.1"/>
    <property type="molecule type" value="Genomic_DNA"/>
</dbReference>
<dbReference type="GO" id="GO:0046872">
    <property type="term" value="F:metal ion binding"/>
    <property type="evidence" value="ECO:0007669"/>
    <property type="project" value="UniProtKB-KW"/>
</dbReference>
<comment type="function">
    <text evidence="8">Catalyzes the aldol cleavage of 4-hydroxy-4-methyl-2-oxoglutarate (HMG) into 2 molecules of pyruvate. Also contains a secondary oxaloacetate (OAA) decarboxylase activity due to the common pyruvate enolate transition state formed following C-C bond cleavage in the retro-aldol and decarboxylation reactions.</text>
</comment>
<comment type="similarity">
    <text evidence="3">Belongs to the class II aldolase/RraA-like family.</text>
</comment>
<comment type="cofactor">
    <cofactor evidence="13">
        <name>Mg(2+)</name>
        <dbReference type="ChEBI" id="CHEBI:18420"/>
    </cofactor>
</comment>
<feature type="binding site" evidence="13">
    <location>
        <begin position="92"/>
        <end position="95"/>
    </location>
    <ligand>
        <name>substrate</name>
    </ligand>
</feature>
<reference evidence="14" key="1">
    <citation type="submission" date="2022-10" db="EMBL/GenBank/DDBJ databases">
        <title>The complete genomes of actinobacterial strains from the NBC collection.</title>
        <authorList>
            <person name="Joergensen T.S."/>
            <person name="Alvarez Arevalo M."/>
            <person name="Sterndorff E.B."/>
            <person name="Faurdal D."/>
            <person name="Vuksanovic O."/>
            <person name="Mourched A.-S."/>
            <person name="Charusanti P."/>
            <person name="Shaw S."/>
            <person name="Blin K."/>
            <person name="Weber T."/>
        </authorList>
    </citation>
    <scope>NUCLEOTIDE SEQUENCE</scope>
    <source>
        <strain evidence="14">NBC_00093</strain>
    </source>
</reference>
<dbReference type="GO" id="GO:0008948">
    <property type="term" value="F:oxaloacetate decarboxylase activity"/>
    <property type="evidence" value="ECO:0007669"/>
    <property type="project" value="UniProtKB-EC"/>
</dbReference>
<evidence type="ECO:0000256" key="4">
    <source>
        <dbReference type="ARBA" id="ARBA00011233"/>
    </source>
</evidence>
<evidence type="ECO:0000256" key="10">
    <source>
        <dbReference type="ARBA" id="ARBA00030169"/>
    </source>
</evidence>
<dbReference type="PANTHER" id="PTHR33254">
    <property type="entry name" value="4-HYDROXY-4-METHYL-2-OXOGLUTARATE ALDOLASE 3-RELATED"/>
    <property type="match status" value="1"/>
</dbReference>
<protein>
    <recommendedName>
        <fullName evidence="7">Putative 4-hydroxy-4-methyl-2-oxoglutarate aldolase</fullName>
        <ecNumber evidence="6">4.1.1.112</ecNumber>
        <ecNumber evidence="5">4.1.3.17</ecNumber>
    </recommendedName>
    <alternativeName>
        <fullName evidence="11">Oxaloacetate decarboxylase</fullName>
    </alternativeName>
    <alternativeName>
        <fullName evidence="9">Regulator of ribonuclease activity homolog</fullName>
    </alternativeName>
    <alternativeName>
        <fullName evidence="10">RraA-like protein</fullName>
    </alternativeName>
</protein>
<evidence type="ECO:0000256" key="1">
    <source>
        <dbReference type="ARBA" id="ARBA00001342"/>
    </source>
</evidence>
<dbReference type="AlphaFoldDB" id="A0AAU1ZVU1"/>
<feature type="binding site" evidence="13">
    <location>
        <position position="114"/>
    </location>
    <ligand>
        <name>substrate</name>
    </ligand>
</feature>
<evidence type="ECO:0000256" key="12">
    <source>
        <dbReference type="ARBA" id="ARBA00047973"/>
    </source>
</evidence>
<evidence type="ECO:0000256" key="13">
    <source>
        <dbReference type="PIRSR" id="PIRSR605493-1"/>
    </source>
</evidence>
<comment type="catalytic activity">
    <reaction evidence="1">
        <text>4-hydroxy-4-methyl-2-oxoglutarate = 2 pyruvate</text>
        <dbReference type="Rhea" id="RHEA:22748"/>
        <dbReference type="ChEBI" id="CHEBI:15361"/>
        <dbReference type="ChEBI" id="CHEBI:58276"/>
        <dbReference type="EC" id="4.1.3.17"/>
    </reaction>
</comment>
<evidence type="ECO:0000256" key="5">
    <source>
        <dbReference type="ARBA" id="ARBA00012213"/>
    </source>
</evidence>
<evidence type="ECO:0000256" key="9">
    <source>
        <dbReference type="ARBA" id="ARBA00029596"/>
    </source>
</evidence>
<evidence type="ECO:0000256" key="2">
    <source>
        <dbReference type="ARBA" id="ARBA00001968"/>
    </source>
</evidence>
<dbReference type="EC" id="4.1.3.17" evidence="5"/>
<evidence type="ECO:0000313" key="14">
    <source>
        <dbReference type="EMBL" id="WTT15561.1"/>
    </source>
</evidence>
<name>A0AAU1ZVU1_9ACTN</name>